<keyword evidence="2" id="KW-0378">Hydrolase</keyword>
<gene>
    <name evidence="4" type="ORF">OCV99_17560</name>
</gene>
<dbReference type="RefSeq" id="WP_262576011.1">
    <property type="nucleotide sequence ID" value="NZ_JAOQJU010000044.1"/>
</dbReference>
<keyword evidence="5" id="KW-1185">Reference proteome</keyword>
<dbReference type="Proteomes" id="UP001652431">
    <property type="component" value="Unassembled WGS sequence"/>
</dbReference>
<comment type="caution">
    <text evidence="4">The sequence shown here is derived from an EMBL/GenBank/DDBJ whole genome shotgun (WGS) entry which is preliminary data.</text>
</comment>
<reference evidence="4 5" key="1">
    <citation type="journal article" date="2021" name="ISME Commun">
        <title>Automated analysis of genomic sequences facilitates high-throughput and comprehensive description of bacteria.</title>
        <authorList>
            <person name="Hitch T.C.A."/>
        </authorList>
    </citation>
    <scope>NUCLEOTIDE SEQUENCE [LARGE SCALE GENOMIC DNA]</scope>
    <source>
        <strain evidence="4 5">Sanger_03</strain>
    </source>
</reference>
<keyword evidence="1" id="KW-0479">Metal-binding</keyword>
<dbReference type="SUPFAM" id="SSF56300">
    <property type="entry name" value="Metallo-dependent phosphatases"/>
    <property type="match status" value="1"/>
</dbReference>
<dbReference type="EMBL" id="JAOQJU010000044">
    <property type="protein sequence ID" value="MCU6688304.1"/>
    <property type="molecule type" value="Genomic_DNA"/>
</dbReference>
<dbReference type="PANTHER" id="PTHR31302:SF31">
    <property type="entry name" value="PHOSPHODIESTERASE YAEI"/>
    <property type="match status" value="1"/>
</dbReference>
<dbReference type="Pfam" id="PF00149">
    <property type="entry name" value="Metallophos"/>
    <property type="match status" value="1"/>
</dbReference>
<dbReference type="InterPro" id="IPR051158">
    <property type="entry name" value="Metallophosphoesterase_sf"/>
</dbReference>
<evidence type="ECO:0000313" key="4">
    <source>
        <dbReference type="EMBL" id="MCU6688304.1"/>
    </source>
</evidence>
<dbReference type="Gene3D" id="3.60.21.10">
    <property type="match status" value="1"/>
</dbReference>
<sequence length="285" mass="32518">MKKLATVIGSMTIFGMLEVFREQKCFRVRKYKIDVPDRWKPDRPVHMVFLSDLHGKEYGEENEKLVRAVRQEAPDLIFCGGDMLVRGREDTAAKAVRFIRKLSAIAPVFCANGNHEQKMRENPEFYDNLYQRYRAALDSDVCFLENDSADISVNGMDMTVTGLEIPVGCYGHLKKRPLQMQEIQSRIGYAEKDRYQILLAHNPVYMEQYQEWGAKLTLAGHLHGGIVRIPGIGGLITPQIQLFPKYSGDLYYDGEYYGIVSRGLGTHTVNIRLFNMAELVSVSLE</sequence>
<evidence type="ECO:0000259" key="3">
    <source>
        <dbReference type="Pfam" id="PF00149"/>
    </source>
</evidence>
<evidence type="ECO:0000256" key="2">
    <source>
        <dbReference type="ARBA" id="ARBA00022801"/>
    </source>
</evidence>
<feature type="domain" description="Calcineurin-like phosphoesterase" evidence="3">
    <location>
        <begin position="48"/>
        <end position="223"/>
    </location>
</feature>
<evidence type="ECO:0000313" key="5">
    <source>
        <dbReference type="Proteomes" id="UP001652431"/>
    </source>
</evidence>
<dbReference type="InterPro" id="IPR029052">
    <property type="entry name" value="Metallo-depent_PP-like"/>
</dbReference>
<protein>
    <submittedName>
        <fullName evidence="4">Metallophosphoesterase</fullName>
    </submittedName>
</protein>
<dbReference type="InterPro" id="IPR004843">
    <property type="entry name" value="Calcineurin-like_PHP"/>
</dbReference>
<accession>A0ABT2RSB6</accession>
<name>A0ABT2RSB6_9FIRM</name>
<dbReference type="PANTHER" id="PTHR31302">
    <property type="entry name" value="TRANSMEMBRANE PROTEIN WITH METALLOPHOSPHOESTERASE DOMAIN-RELATED"/>
    <property type="match status" value="1"/>
</dbReference>
<evidence type="ECO:0000256" key="1">
    <source>
        <dbReference type="ARBA" id="ARBA00022723"/>
    </source>
</evidence>
<proteinExistence type="predicted"/>
<organism evidence="4 5">
    <name type="scientific">Dorea acetigenes</name>
    <dbReference type="NCBI Taxonomy" id="2981787"/>
    <lineage>
        <taxon>Bacteria</taxon>
        <taxon>Bacillati</taxon>
        <taxon>Bacillota</taxon>
        <taxon>Clostridia</taxon>
        <taxon>Lachnospirales</taxon>
        <taxon>Lachnospiraceae</taxon>
        <taxon>Dorea</taxon>
    </lineage>
</organism>